<accession>A0A9D5JUT4</accession>
<sequence>MKCPTCSQRMGVQYRYDVQGKRYGMLPGVVRVYACSRCHRTRRTLEVAQDLLRDQADHHEARRQRYLRETATLKEKLDWMMRPSEVTERKLKRVRAKAIELMELTF</sequence>
<evidence type="ECO:0000313" key="1">
    <source>
        <dbReference type="EMBL" id="MBD3324668.1"/>
    </source>
</evidence>
<dbReference type="AlphaFoldDB" id="A0A9D5JUT4"/>
<name>A0A9D5JUT4_9BACT</name>
<proteinExistence type="predicted"/>
<gene>
    <name evidence="1" type="ORF">GF339_08795</name>
</gene>
<comment type="caution">
    <text evidence="1">The sequence shown here is derived from an EMBL/GenBank/DDBJ whole genome shotgun (WGS) entry which is preliminary data.</text>
</comment>
<protein>
    <submittedName>
        <fullName evidence="1">Uncharacterized protein</fullName>
    </submittedName>
</protein>
<organism evidence="1 2">
    <name type="scientific">candidate division KSB3 bacterium</name>
    <dbReference type="NCBI Taxonomy" id="2044937"/>
    <lineage>
        <taxon>Bacteria</taxon>
        <taxon>candidate division KSB3</taxon>
    </lineage>
</organism>
<dbReference type="Proteomes" id="UP000649604">
    <property type="component" value="Unassembled WGS sequence"/>
</dbReference>
<dbReference type="EMBL" id="WJJP01000275">
    <property type="protein sequence ID" value="MBD3324668.1"/>
    <property type="molecule type" value="Genomic_DNA"/>
</dbReference>
<evidence type="ECO:0000313" key="2">
    <source>
        <dbReference type="Proteomes" id="UP000649604"/>
    </source>
</evidence>
<reference evidence="1" key="1">
    <citation type="submission" date="2019-11" db="EMBL/GenBank/DDBJ databases">
        <title>Microbial mats filling the niche in hypersaline microbial mats.</title>
        <authorList>
            <person name="Wong H.L."/>
            <person name="Macleod F.I."/>
            <person name="White R.A. III"/>
            <person name="Burns B.P."/>
        </authorList>
    </citation>
    <scope>NUCLEOTIDE SEQUENCE</scope>
    <source>
        <strain evidence="1">Rbin_158</strain>
    </source>
</reference>